<gene>
    <name evidence="4" type="ORF">LUZ62_086324</name>
</gene>
<comment type="caution">
    <text evidence="4">The sequence shown here is derived from an EMBL/GenBank/DDBJ whole genome shotgun (WGS) entry which is preliminary data.</text>
</comment>
<evidence type="ECO:0000259" key="2">
    <source>
        <dbReference type="Pfam" id="PF00564"/>
    </source>
</evidence>
<evidence type="ECO:0000313" key="4">
    <source>
        <dbReference type="EMBL" id="KAJ4751919.1"/>
    </source>
</evidence>
<dbReference type="Proteomes" id="UP001140206">
    <property type="component" value="Chromosome 5"/>
</dbReference>
<feature type="compositionally biased region" description="Low complexity" evidence="1">
    <location>
        <begin position="183"/>
        <end position="197"/>
    </location>
</feature>
<dbReference type="InterPro" id="IPR032350">
    <property type="entry name" value="Nbr1_FW"/>
</dbReference>
<organism evidence="4 5">
    <name type="scientific">Rhynchospora pubera</name>
    <dbReference type="NCBI Taxonomy" id="906938"/>
    <lineage>
        <taxon>Eukaryota</taxon>
        <taxon>Viridiplantae</taxon>
        <taxon>Streptophyta</taxon>
        <taxon>Embryophyta</taxon>
        <taxon>Tracheophyta</taxon>
        <taxon>Spermatophyta</taxon>
        <taxon>Magnoliopsida</taxon>
        <taxon>Liliopsida</taxon>
        <taxon>Poales</taxon>
        <taxon>Cyperaceae</taxon>
        <taxon>Cyperoideae</taxon>
        <taxon>Rhynchosporeae</taxon>
        <taxon>Rhynchospora</taxon>
    </lineage>
</organism>
<dbReference type="Gene3D" id="3.10.20.90">
    <property type="entry name" value="Phosphatidylinositol 3-kinase Catalytic Subunit, Chain A, domain 1"/>
    <property type="match status" value="1"/>
</dbReference>
<reference evidence="4" key="1">
    <citation type="submission" date="2022-08" db="EMBL/GenBank/DDBJ databases">
        <authorList>
            <person name="Marques A."/>
        </authorList>
    </citation>
    <scope>NUCLEOTIDE SEQUENCE</scope>
    <source>
        <strain evidence="4">RhyPub2mFocal</strain>
        <tissue evidence="4">Leaves</tissue>
    </source>
</reference>
<dbReference type="InterPro" id="IPR013783">
    <property type="entry name" value="Ig-like_fold"/>
</dbReference>
<dbReference type="PANTHER" id="PTHR20930:SF0">
    <property type="entry name" value="PROTEIN ILRUN"/>
    <property type="match status" value="1"/>
</dbReference>
<dbReference type="Pfam" id="PF00564">
    <property type="entry name" value="PB1"/>
    <property type="match status" value="1"/>
</dbReference>
<dbReference type="InterPro" id="IPR000270">
    <property type="entry name" value="PB1_dom"/>
</dbReference>
<protein>
    <submittedName>
        <fullName evidence="4">NBR1-like protein</fullName>
    </submittedName>
</protein>
<dbReference type="Gene3D" id="2.60.40.10">
    <property type="entry name" value="Immunoglobulins"/>
    <property type="match status" value="1"/>
</dbReference>
<evidence type="ECO:0000256" key="1">
    <source>
        <dbReference type="SAM" id="MobiDB-lite"/>
    </source>
</evidence>
<dbReference type="AlphaFoldDB" id="A0AAV8C8I5"/>
<dbReference type="PANTHER" id="PTHR20930">
    <property type="entry name" value="OVARIAN CARCINOMA ANTIGEN CA125-RELATED"/>
    <property type="match status" value="1"/>
</dbReference>
<keyword evidence="5" id="KW-1185">Reference proteome</keyword>
<dbReference type="EMBL" id="JAMFTS010000005">
    <property type="protein sequence ID" value="KAJ4751919.1"/>
    <property type="molecule type" value="Genomic_DNA"/>
</dbReference>
<feature type="compositionally biased region" description="Basic and acidic residues" evidence="1">
    <location>
        <begin position="165"/>
        <end position="182"/>
    </location>
</feature>
<name>A0AAV8C8I5_9POAL</name>
<feature type="domain" description="PB1" evidence="2">
    <location>
        <begin position="92"/>
        <end position="137"/>
    </location>
</feature>
<evidence type="ECO:0000313" key="5">
    <source>
        <dbReference type="Proteomes" id="UP001140206"/>
    </source>
</evidence>
<sequence>MRVNLTQKQFPSRHSKSHIDYPAVNTINKYPLLFLSSSLAPFSFPWQLLPFSLNTSKMETQATQNQKNVVFKVKCGDYLKRINGTVKCQQLDLNLAQLTSKIRECFKITPDKGVNLTYVDEDGDRVLLGDDADLFDAAIKQGLNPLRIDIKLKRIPSSTNPVEKINSDHNHEVESLGKDVNQKVKISSAKKSSATSDKPSDNSSKQAQVEPTLKHAKADWSSVSGSSAHMHGSGNAFVGERFELASSPITIGQVEPLPVNHGVECCKCGMKPIVGTYYKSNSEENCKYCVCCSFLRDAKHANYSEIQADVAQRKRSIKQAQASAVPPCPKRYEFPQPLVPISRVTALLNKTHKQFDMSAGHCSKPFLKHHRGKCEVCGAIVGQQNYNVCTFCYSRIVINSDDYYPAETMFPSSYDPKVHSNACALFYGTPVAYKDQMDRTKTLLGQCRPLRCLVKDITIPVGTRLAPQTSFRKIWAIKNNGTVTWPYGIILRKSCSSDGFDTPWDVKLEIPLDGLAVNESVFISLDLKAPSFPGSFSAWYLLVVPTGIELEELFSVHIDVVSKPSAPKNATAINENPGSLGSIASTKTNTIDVKPTANIEIPEVVAKSNVPMSSPPINLDKGTVIVDGDDDIVEMMAEELVEIGYGDEDLKHKALRS</sequence>
<dbReference type="CDD" id="cd14947">
    <property type="entry name" value="NBR1_like"/>
    <property type="match status" value="1"/>
</dbReference>
<proteinExistence type="predicted"/>
<dbReference type="Pfam" id="PF16158">
    <property type="entry name" value="N_BRCA1_IG"/>
    <property type="match status" value="1"/>
</dbReference>
<accession>A0AAV8C8I5</accession>
<dbReference type="SUPFAM" id="SSF54277">
    <property type="entry name" value="CAD &amp; PB1 domains"/>
    <property type="match status" value="1"/>
</dbReference>
<feature type="region of interest" description="Disordered" evidence="1">
    <location>
        <begin position="159"/>
        <end position="227"/>
    </location>
</feature>
<feature type="domain" description="Nbr1 FW" evidence="3">
    <location>
        <begin position="458"/>
        <end position="560"/>
    </location>
</feature>
<evidence type="ECO:0000259" key="3">
    <source>
        <dbReference type="Pfam" id="PF16158"/>
    </source>
</evidence>
<dbReference type="SUPFAM" id="SSF57850">
    <property type="entry name" value="RING/U-box"/>
    <property type="match status" value="1"/>
</dbReference>